<evidence type="ECO:0000313" key="7">
    <source>
        <dbReference type="EMBL" id="CAE7207803.1"/>
    </source>
</evidence>
<comment type="subcellular location">
    <subcellularLocation>
        <location evidence="1">Membrane</location>
        <topology evidence="1">Multi-pass membrane protein</topology>
    </subcellularLocation>
</comment>
<evidence type="ECO:0000259" key="6">
    <source>
        <dbReference type="Pfam" id="PF20684"/>
    </source>
</evidence>
<dbReference type="GO" id="GO:0016020">
    <property type="term" value="C:membrane"/>
    <property type="evidence" value="ECO:0007669"/>
    <property type="project" value="UniProtKB-SubCell"/>
</dbReference>
<protein>
    <recommendedName>
        <fullName evidence="6">Rhodopsin domain-containing protein</fullName>
    </recommendedName>
</protein>
<evidence type="ECO:0000313" key="8">
    <source>
        <dbReference type="Proteomes" id="UP000472372"/>
    </source>
</evidence>
<dbReference type="PANTHER" id="PTHR33048:SF47">
    <property type="entry name" value="INTEGRAL MEMBRANE PROTEIN-RELATED"/>
    <property type="match status" value="1"/>
</dbReference>
<keyword evidence="2" id="KW-0812">Transmembrane</keyword>
<evidence type="ECO:0000256" key="1">
    <source>
        <dbReference type="ARBA" id="ARBA00004141"/>
    </source>
</evidence>
<evidence type="ECO:0000256" key="2">
    <source>
        <dbReference type="ARBA" id="ARBA00022692"/>
    </source>
</evidence>
<evidence type="ECO:0000256" key="4">
    <source>
        <dbReference type="ARBA" id="ARBA00023136"/>
    </source>
</evidence>
<feature type="domain" description="Rhodopsin" evidence="6">
    <location>
        <begin position="31"/>
        <end position="272"/>
    </location>
</feature>
<sequence length="364" mass="40907">MQHTMVRNRQPELYSAAIITYTAAAVALLGRLIARRKTVRVLTWEDYLAMFAFFMGTGFTFISLFKMRWGLGLPIKDINMSEDLIYYHYFLDLWIDMWFYTFAIGSSKFVILGLYWRTFSLSVTRWPIRVLGAGSVCWFIVRIFLITLECQPIEKFWYPDLPGSCHIPPMVPLFASSIPHFALEVGILICPLYEISRLRIQPAQKCALGAMFGAGALVCCSALNSIVNCIKLNKMPNMDLTYDAINDQIWAVCDVNIASIATSLPFLRPTLRSLNNALRKLTNGSSTTTAKTNTMHCENNTHTLVTIGSVPRKGRSRLPIDEEGSTAELSGEVYANDKEGSYQSIPIHTLECGRSATKGHDTLQ</sequence>
<proteinExistence type="inferred from homology"/>
<comment type="similarity">
    <text evidence="5">Belongs to the SAT4 family.</text>
</comment>
<organism evidence="7 8">
    <name type="scientific">Pyrenophora teres f. teres</name>
    <dbReference type="NCBI Taxonomy" id="97479"/>
    <lineage>
        <taxon>Eukaryota</taxon>
        <taxon>Fungi</taxon>
        <taxon>Dikarya</taxon>
        <taxon>Ascomycota</taxon>
        <taxon>Pezizomycotina</taxon>
        <taxon>Dothideomycetes</taxon>
        <taxon>Pleosporomycetidae</taxon>
        <taxon>Pleosporales</taxon>
        <taxon>Pleosporineae</taxon>
        <taxon>Pleosporaceae</taxon>
        <taxon>Pyrenophora</taxon>
    </lineage>
</organism>
<keyword evidence="4" id="KW-0472">Membrane</keyword>
<gene>
    <name evidence="7" type="ORF">PTTW11_09750</name>
</gene>
<dbReference type="PANTHER" id="PTHR33048">
    <property type="entry name" value="PTH11-LIKE INTEGRAL MEMBRANE PROTEIN (AFU_ORTHOLOGUE AFUA_5G11245)"/>
    <property type="match status" value="1"/>
</dbReference>
<evidence type="ECO:0000256" key="3">
    <source>
        <dbReference type="ARBA" id="ARBA00022989"/>
    </source>
</evidence>
<name>A0A6S6WDD6_9PLEO</name>
<accession>A0A6S6WDD6</accession>
<evidence type="ECO:0000256" key="5">
    <source>
        <dbReference type="ARBA" id="ARBA00038359"/>
    </source>
</evidence>
<keyword evidence="3" id="KW-1133">Transmembrane helix</keyword>
<dbReference type="Proteomes" id="UP000472372">
    <property type="component" value="Chromosome 9"/>
</dbReference>
<dbReference type="EMBL" id="HG992985">
    <property type="protein sequence ID" value="CAE7207803.1"/>
    <property type="molecule type" value="Genomic_DNA"/>
</dbReference>
<dbReference type="Pfam" id="PF20684">
    <property type="entry name" value="Fung_rhodopsin"/>
    <property type="match status" value="1"/>
</dbReference>
<dbReference type="InterPro" id="IPR049326">
    <property type="entry name" value="Rhodopsin_dom_fungi"/>
</dbReference>
<reference evidence="7" key="1">
    <citation type="submission" date="2021-02" db="EMBL/GenBank/DDBJ databases">
        <authorList>
            <person name="Syme A R."/>
            <person name="Syme A R."/>
            <person name="Moolhuijzen P."/>
        </authorList>
    </citation>
    <scope>NUCLEOTIDE SEQUENCE</scope>
    <source>
        <strain evidence="7">W1-1</strain>
    </source>
</reference>
<dbReference type="InterPro" id="IPR052337">
    <property type="entry name" value="SAT4-like"/>
</dbReference>
<dbReference type="AlphaFoldDB" id="A0A6S6WDD6"/>